<comment type="caution">
    <text evidence="6">The sequence shown here is derived from an EMBL/GenBank/DDBJ whole genome shotgun (WGS) entry which is preliminary data.</text>
</comment>
<dbReference type="Gene3D" id="1.10.490.10">
    <property type="entry name" value="Globins"/>
    <property type="match status" value="1"/>
</dbReference>
<sequence length="132" mass="14969">MTDQATTPTTYEKIGGEATIARLTARFYELMDTVSHFAELRAMHPADLSGSRDKLFMFLSGWFGGPDLFVEKFGHPKLRARHMPFAIGTKERDQWVACMALAMEDVGLSEDVRKVLLNNFFNTADFMRNKEG</sequence>
<dbReference type="InterPro" id="IPR012292">
    <property type="entry name" value="Globin/Proto"/>
</dbReference>
<keyword evidence="3" id="KW-0479">Metal-binding</keyword>
<dbReference type="GO" id="GO:0019825">
    <property type="term" value="F:oxygen binding"/>
    <property type="evidence" value="ECO:0007669"/>
    <property type="project" value="InterPro"/>
</dbReference>
<keyword evidence="1" id="KW-0813">Transport</keyword>
<dbReference type="InterPro" id="IPR001486">
    <property type="entry name" value="Hemoglobin_trunc"/>
</dbReference>
<dbReference type="SUPFAM" id="SSF46458">
    <property type="entry name" value="Globin-like"/>
    <property type="match status" value="1"/>
</dbReference>
<dbReference type="PANTHER" id="PTHR47366">
    <property type="entry name" value="TWO-ON-TWO HEMOGLOBIN-3"/>
    <property type="match status" value="1"/>
</dbReference>
<dbReference type="Proteomes" id="UP000233654">
    <property type="component" value="Unassembled WGS sequence"/>
</dbReference>
<dbReference type="CDD" id="cd14773">
    <property type="entry name" value="TrHb2_PhHbO-like_O"/>
    <property type="match status" value="1"/>
</dbReference>
<evidence type="ECO:0000256" key="3">
    <source>
        <dbReference type="ARBA" id="ARBA00022723"/>
    </source>
</evidence>
<evidence type="ECO:0000256" key="1">
    <source>
        <dbReference type="ARBA" id="ARBA00022448"/>
    </source>
</evidence>
<dbReference type="PANTHER" id="PTHR47366:SF1">
    <property type="entry name" value="TWO-ON-TWO HEMOGLOBIN-3"/>
    <property type="match status" value="1"/>
</dbReference>
<organism evidence="6 7">
    <name type="scientific">Candidatus Anoxymicrobium japonicum</name>
    <dbReference type="NCBI Taxonomy" id="2013648"/>
    <lineage>
        <taxon>Bacteria</taxon>
        <taxon>Bacillati</taxon>
        <taxon>Actinomycetota</taxon>
        <taxon>Candidatus Geothermincolia</taxon>
        <taxon>Candidatus Geothermincolales</taxon>
        <taxon>Candidatus Anoxymicrobiaceae</taxon>
        <taxon>Candidatus Anoxymicrobium</taxon>
    </lineage>
</organism>
<dbReference type="InterPro" id="IPR009050">
    <property type="entry name" value="Globin-like_sf"/>
</dbReference>
<gene>
    <name evidence="6" type="ORF">CVT63_07885</name>
</gene>
<evidence type="ECO:0000313" key="6">
    <source>
        <dbReference type="EMBL" id="PKQ27459.1"/>
    </source>
</evidence>
<dbReference type="GO" id="GO:0020037">
    <property type="term" value="F:heme binding"/>
    <property type="evidence" value="ECO:0007669"/>
    <property type="project" value="InterPro"/>
</dbReference>
<dbReference type="EMBL" id="PHEX01000095">
    <property type="protein sequence ID" value="PKQ27459.1"/>
    <property type="molecule type" value="Genomic_DNA"/>
</dbReference>
<dbReference type="InterPro" id="IPR044203">
    <property type="entry name" value="GlbO/GLB3-like"/>
</dbReference>
<proteinExistence type="inferred from homology"/>
<evidence type="ECO:0000313" key="7">
    <source>
        <dbReference type="Proteomes" id="UP000233654"/>
    </source>
</evidence>
<protein>
    <submittedName>
        <fullName evidence="6">Hemoglobin-like protein</fullName>
    </submittedName>
</protein>
<dbReference type="GO" id="GO:0005344">
    <property type="term" value="F:oxygen carrier activity"/>
    <property type="evidence" value="ECO:0007669"/>
    <property type="project" value="InterPro"/>
</dbReference>
<evidence type="ECO:0000256" key="5">
    <source>
        <dbReference type="ARBA" id="ARBA00034496"/>
    </source>
</evidence>
<dbReference type="Pfam" id="PF01152">
    <property type="entry name" value="Bac_globin"/>
    <property type="match status" value="1"/>
</dbReference>
<dbReference type="AlphaFoldDB" id="A0A2N3G401"/>
<keyword evidence="2" id="KW-0349">Heme</keyword>
<keyword evidence="4" id="KW-0408">Iron</keyword>
<accession>A0A2N3G401</accession>
<reference evidence="6 7" key="1">
    <citation type="journal article" date="2017" name="ISME J.">
        <title>Potential for microbial H2 and metal transformations associated with novel bacteria and archaea in deep terrestrial subsurface sediments.</title>
        <authorList>
            <person name="Hernsdorf A.W."/>
            <person name="Amano Y."/>
            <person name="Miyakawa K."/>
            <person name="Ise K."/>
            <person name="Suzuki Y."/>
            <person name="Anantharaman K."/>
            <person name="Probst A."/>
            <person name="Burstein D."/>
            <person name="Thomas B.C."/>
            <person name="Banfield J.F."/>
        </authorList>
    </citation>
    <scope>NUCLEOTIDE SEQUENCE [LARGE SCALE GENOMIC DNA]</scope>
    <source>
        <strain evidence="6">HGW-Actinobacteria-3</strain>
    </source>
</reference>
<dbReference type="GO" id="GO:0046872">
    <property type="term" value="F:metal ion binding"/>
    <property type="evidence" value="ECO:0007669"/>
    <property type="project" value="UniProtKB-KW"/>
</dbReference>
<name>A0A2N3G401_9ACTN</name>
<evidence type="ECO:0000256" key="4">
    <source>
        <dbReference type="ARBA" id="ARBA00023004"/>
    </source>
</evidence>
<comment type="similarity">
    <text evidence="5">Belongs to the truncated hemoglobin family. Group II subfamily.</text>
</comment>
<evidence type="ECO:0000256" key="2">
    <source>
        <dbReference type="ARBA" id="ARBA00022617"/>
    </source>
</evidence>